<accession>X1LSF1</accession>
<reference evidence="6" key="1">
    <citation type="journal article" date="2014" name="Front. Microbiol.">
        <title>High frequency of phylogenetically diverse reductive dehalogenase-homologous genes in deep subseafloor sedimentary metagenomes.</title>
        <authorList>
            <person name="Kawai M."/>
            <person name="Futagami T."/>
            <person name="Toyoda A."/>
            <person name="Takaki Y."/>
            <person name="Nishi S."/>
            <person name="Hori S."/>
            <person name="Arai W."/>
            <person name="Tsubouchi T."/>
            <person name="Morono Y."/>
            <person name="Uchiyama I."/>
            <person name="Ito T."/>
            <person name="Fujiyama A."/>
            <person name="Inagaki F."/>
            <person name="Takami H."/>
        </authorList>
    </citation>
    <scope>NUCLEOTIDE SEQUENCE</scope>
    <source>
        <strain evidence="6">Expedition CK06-06</strain>
    </source>
</reference>
<evidence type="ECO:0000313" key="6">
    <source>
        <dbReference type="EMBL" id="GAH97053.1"/>
    </source>
</evidence>
<feature type="transmembrane region" description="Helical" evidence="5">
    <location>
        <begin position="12"/>
        <end position="32"/>
    </location>
</feature>
<protein>
    <submittedName>
        <fullName evidence="6">Uncharacterized protein</fullName>
    </submittedName>
</protein>
<comment type="caution">
    <text evidence="6">The sequence shown here is derived from an EMBL/GenBank/DDBJ whole genome shotgun (WGS) entry which is preliminary data.</text>
</comment>
<dbReference type="AlphaFoldDB" id="X1LSF1"/>
<proteinExistence type="predicted"/>
<dbReference type="EMBL" id="BARV01002870">
    <property type="protein sequence ID" value="GAH97053.1"/>
    <property type="molecule type" value="Genomic_DNA"/>
</dbReference>
<dbReference type="GO" id="GO:0016020">
    <property type="term" value="C:membrane"/>
    <property type="evidence" value="ECO:0007669"/>
    <property type="project" value="UniProtKB-SubCell"/>
</dbReference>
<evidence type="ECO:0000256" key="1">
    <source>
        <dbReference type="ARBA" id="ARBA00004141"/>
    </source>
</evidence>
<feature type="non-terminal residue" evidence="6">
    <location>
        <position position="1"/>
    </location>
</feature>
<evidence type="ECO:0000256" key="4">
    <source>
        <dbReference type="ARBA" id="ARBA00023136"/>
    </source>
</evidence>
<evidence type="ECO:0000256" key="3">
    <source>
        <dbReference type="ARBA" id="ARBA00022989"/>
    </source>
</evidence>
<comment type="subcellular location">
    <subcellularLocation>
        <location evidence="1">Membrane</location>
        <topology evidence="1">Multi-pass membrane protein</topology>
    </subcellularLocation>
</comment>
<name>X1LSF1_9ZZZZ</name>
<keyword evidence="3 5" id="KW-1133">Transmembrane helix</keyword>
<keyword evidence="2 5" id="KW-0812">Transmembrane</keyword>
<dbReference type="InterPro" id="IPR035906">
    <property type="entry name" value="MetI-like_sf"/>
</dbReference>
<sequence>LLASEQIAPEWNVIMAATVIAMLPPLIVLLVLRKSFVQGIAMQTTK</sequence>
<keyword evidence="4 5" id="KW-0472">Membrane</keyword>
<evidence type="ECO:0000256" key="2">
    <source>
        <dbReference type="ARBA" id="ARBA00022692"/>
    </source>
</evidence>
<evidence type="ECO:0000256" key="5">
    <source>
        <dbReference type="SAM" id="Phobius"/>
    </source>
</evidence>
<gene>
    <name evidence="6" type="ORF">S06H3_07166</name>
</gene>
<organism evidence="6">
    <name type="scientific">marine sediment metagenome</name>
    <dbReference type="NCBI Taxonomy" id="412755"/>
    <lineage>
        <taxon>unclassified sequences</taxon>
        <taxon>metagenomes</taxon>
        <taxon>ecological metagenomes</taxon>
    </lineage>
</organism>
<dbReference type="SUPFAM" id="SSF161098">
    <property type="entry name" value="MetI-like"/>
    <property type="match status" value="1"/>
</dbReference>